<organism evidence="1 2">
    <name type="scientific">Clostridium pasteurianum BC1</name>
    <dbReference type="NCBI Taxonomy" id="86416"/>
    <lineage>
        <taxon>Bacteria</taxon>
        <taxon>Bacillati</taxon>
        <taxon>Bacillota</taxon>
        <taxon>Clostridia</taxon>
        <taxon>Eubacteriales</taxon>
        <taxon>Clostridiaceae</taxon>
        <taxon>Clostridium</taxon>
    </lineage>
</organism>
<gene>
    <name evidence="1" type="ORF">Clopa_3237</name>
</gene>
<dbReference type="STRING" id="86416.Clopa_3237"/>
<name>R4KC06_CLOPA</name>
<proteinExistence type="predicted"/>
<dbReference type="eggNOG" id="COG0778">
    <property type="taxonomic scope" value="Bacteria"/>
</dbReference>
<accession>R4KC06</accession>
<dbReference type="OrthoDB" id="5149792at2"/>
<reference evidence="1 2" key="1">
    <citation type="submission" date="2012-01" db="EMBL/GenBank/DDBJ databases">
        <title>Complete sequence of chromosome of Clostridium pasteurianum BC1.</title>
        <authorList>
            <consortium name="US DOE Joint Genome Institute"/>
            <person name="Lucas S."/>
            <person name="Han J."/>
            <person name="Lapidus A."/>
            <person name="Cheng J.-F."/>
            <person name="Goodwin L."/>
            <person name="Pitluck S."/>
            <person name="Peters L."/>
            <person name="Mikhailova N."/>
            <person name="Teshima H."/>
            <person name="Detter J.C."/>
            <person name="Han C."/>
            <person name="Tapia R."/>
            <person name="Land M."/>
            <person name="Hauser L."/>
            <person name="Kyrpides N."/>
            <person name="Ivanova N."/>
            <person name="Pagani I."/>
            <person name="Dunn J."/>
            <person name="Taghavi S."/>
            <person name="Francis A."/>
            <person name="van der Lelie D."/>
            <person name="Woyke T."/>
        </authorList>
    </citation>
    <scope>NUCLEOTIDE SEQUENCE [LARGE SCALE GENOMIC DNA]</scope>
    <source>
        <strain evidence="1 2">BC1</strain>
    </source>
</reference>
<sequence>MSIINANAPKRDKLLSNLPIHQEMKEIIYYGTLAPSSHNAQMWKVKVISDNEIMVMIDKDNVLPALDPTNRESFIAIGGFIENIAQAAPKYKLIAKIDILSKNYNDIDAVRIRFEKLSNSENSDKKTYNIENRLSINDAYLNKKLNQKDVDSLISEIEEENGYYFDVNSANGQYIQQNLIAANKKQASDKKKQEELASYMRLSNLEANTNKDGITAEMIGLTGLKKWLYYTFTTKKSITSDSFIKLTVNKVKSQVNNCSGFFIVTSTDNSPEGLINGGRNMERLWLKGIELKVALHPMCQIIEEKPWKEDINRKLNIDRPIQMIMRTGYVKKYGDPVSLRRSIDDIVILDSNYK</sequence>
<dbReference type="AlphaFoldDB" id="R4KC06"/>
<evidence type="ECO:0000313" key="1">
    <source>
        <dbReference type="EMBL" id="AGK98044.1"/>
    </source>
</evidence>
<evidence type="ECO:0000313" key="2">
    <source>
        <dbReference type="Proteomes" id="UP000013523"/>
    </source>
</evidence>
<dbReference type="Proteomes" id="UP000013523">
    <property type="component" value="Chromosome"/>
</dbReference>
<dbReference type="Gene3D" id="3.40.109.10">
    <property type="entry name" value="NADH Oxidase"/>
    <property type="match status" value="2"/>
</dbReference>
<protein>
    <submittedName>
        <fullName evidence="1">Nitroreductase family protein</fullName>
    </submittedName>
</protein>
<dbReference type="PATRIC" id="fig|86416.3.peg.3228"/>
<keyword evidence="2" id="KW-1185">Reference proteome</keyword>
<dbReference type="SUPFAM" id="SSF55469">
    <property type="entry name" value="FMN-dependent nitroreductase-like"/>
    <property type="match status" value="1"/>
</dbReference>
<dbReference type="InterPro" id="IPR000415">
    <property type="entry name" value="Nitroreductase-like"/>
</dbReference>
<dbReference type="EMBL" id="CP003261">
    <property type="protein sequence ID" value="AGK98044.1"/>
    <property type="molecule type" value="Genomic_DNA"/>
</dbReference>
<dbReference type="GO" id="GO:0016491">
    <property type="term" value="F:oxidoreductase activity"/>
    <property type="evidence" value="ECO:0007669"/>
    <property type="project" value="InterPro"/>
</dbReference>
<dbReference type="KEGG" id="cpas:Clopa_3237"/>
<dbReference type="HOGENOM" id="CLU_051479_3_1_9"/>
<dbReference type="RefSeq" id="WP_015616330.1">
    <property type="nucleotide sequence ID" value="NC_021182.1"/>
</dbReference>